<evidence type="ECO:0000313" key="1">
    <source>
        <dbReference type="EMBL" id="MSR93526.1"/>
    </source>
</evidence>
<dbReference type="NCBIfam" id="TIGR03214">
    <property type="entry name" value="ura-cupin"/>
    <property type="match status" value="1"/>
</dbReference>
<dbReference type="CDD" id="cd02212">
    <property type="entry name" value="cupin_UGlyAH_C"/>
    <property type="match status" value="1"/>
</dbReference>
<dbReference type="InterPro" id="IPR011051">
    <property type="entry name" value="RmlC_Cupin_sf"/>
</dbReference>
<dbReference type="CDD" id="cd02211">
    <property type="entry name" value="cupin_UGlyAH_N"/>
    <property type="match status" value="1"/>
</dbReference>
<sequence length="263" mass="29541">MSYLNNQTGYREDLLETRSVIKKDNWVLLEPDGLVKNAIPGYENCDVTILASPAMGASFADYLVTVHEGGKNLKGIGGEGIETLLYVLSGKVHVKNADKEADLTEGGYLFSPAGKDICFENTGKDTAKLFVYRRRYDAVEGYAAHTVVNNTNDMEWVEYEGMDNCHIKDLLPAAGDFGFDMNFHILKFKLGASHGYIETHLQEHGMYFLSGKGMYRVDGEWIPVKKGDYMFLDAYCPQACYGVGREEELAYLYSKDCNREVRL</sequence>
<dbReference type="InterPro" id="IPR017627">
    <property type="entry name" value="UGHY"/>
</dbReference>
<dbReference type="PANTHER" id="PTHR34571">
    <property type="entry name" value="(S)-UREIDOGLYCINE AMINOHYDROLASE"/>
    <property type="match status" value="1"/>
</dbReference>
<dbReference type="Gene3D" id="2.60.120.10">
    <property type="entry name" value="Jelly Rolls"/>
    <property type="match status" value="1"/>
</dbReference>
<protein>
    <submittedName>
        <fullName evidence="1">(S)-ureidoglycine aminohydrolase</fullName>
        <ecNumber evidence="1">3.5.3.26</ecNumber>
    </submittedName>
</protein>
<keyword evidence="1" id="KW-0378">Hydrolase</keyword>
<comment type="caution">
    <text evidence="1">The sequence shown here is derived from an EMBL/GenBank/DDBJ whole genome shotgun (WGS) entry which is preliminary data.</text>
</comment>
<proteinExistence type="predicted"/>
<reference evidence="1 2" key="1">
    <citation type="submission" date="2019-08" db="EMBL/GenBank/DDBJ databases">
        <title>In-depth cultivation of the pig gut microbiome towards novel bacterial diversity and tailored functional studies.</title>
        <authorList>
            <person name="Wylensek D."/>
            <person name="Hitch T.C.A."/>
            <person name="Clavel T."/>
        </authorList>
    </citation>
    <scope>NUCLEOTIDE SEQUENCE [LARGE SCALE GENOMIC DNA]</scope>
    <source>
        <strain evidence="1 2">68-1-5</strain>
    </source>
</reference>
<dbReference type="EMBL" id="VULY01000018">
    <property type="protein sequence ID" value="MSR93526.1"/>
    <property type="molecule type" value="Genomic_DNA"/>
</dbReference>
<dbReference type="InterPro" id="IPR014710">
    <property type="entry name" value="RmlC-like_jellyroll"/>
</dbReference>
<gene>
    <name evidence="1" type="ORF">FYJ34_04395</name>
</gene>
<keyword evidence="2" id="KW-1185">Reference proteome</keyword>
<dbReference type="InterPro" id="IPR044704">
    <property type="entry name" value="UGlyAH_cupin_N"/>
</dbReference>
<dbReference type="RefSeq" id="WP_154476574.1">
    <property type="nucleotide sequence ID" value="NZ_VULY01000018.1"/>
</dbReference>
<dbReference type="AlphaFoldDB" id="A0A6N7V0Z4"/>
<dbReference type="EC" id="3.5.3.26" evidence="1"/>
<dbReference type="SUPFAM" id="SSF51182">
    <property type="entry name" value="RmlC-like cupins"/>
    <property type="match status" value="1"/>
</dbReference>
<dbReference type="InterPro" id="IPR044697">
    <property type="entry name" value="UGlyAH_cupin_C"/>
</dbReference>
<evidence type="ECO:0000313" key="2">
    <source>
        <dbReference type="Proteomes" id="UP000434409"/>
    </source>
</evidence>
<accession>A0A6N7V0Z4</accession>
<dbReference type="GO" id="GO:0071522">
    <property type="term" value="F:ureidoglycine aminohydrolase activity"/>
    <property type="evidence" value="ECO:0007669"/>
    <property type="project" value="UniProtKB-EC"/>
</dbReference>
<organism evidence="1 2">
    <name type="scientific">Suipraeoptans intestinalis</name>
    <dbReference type="NCBI Taxonomy" id="2606628"/>
    <lineage>
        <taxon>Bacteria</taxon>
        <taxon>Bacillati</taxon>
        <taxon>Bacillota</taxon>
        <taxon>Clostridia</taxon>
        <taxon>Lachnospirales</taxon>
        <taxon>Lachnospiraceae</taxon>
        <taxon>Suipraeoptans</taxon>
    </lineage>
</organism>
<dbReference type="Proteomes" id="UP000434409">
    <property type="component" value="Unassembled WGS sequence"/>
</dbReference>
<name>A0A6N7V0Z4_9FIRM</name>
<dbReference type="PANTHER" id="PTHR34571:SF1">
    <property type="entry name" value="(S)-UREIDOGLYCINE AMINOHYDROLASE"/>
    <property type="match status" value="1"/>
</dbReference>